<dbReference type="EMBL" id="JACVVK020000149">
    <property type="protein sequence ID" value="KAK7488599.1"/>
    <property type="molecule type" value="Genomic_DNA"/>
</dbReference>
<proteinExistence type="predicted"/>
<feature type="compositionally biased region" description="Polar residues" evidence="1">
    <location>
        <begin position="80"/>
        <end position="89"/>
    </location>
</feature>
<protein>
    <submittedName>
        <fullName evidence="2">Uncharacterized protein</fullName>
    </submittedName>
</protein>
<organism evidence="2 3">
    <name type="scientific">Batillaria attramentaria</name>
    <dbReference type="NCBI Taxonomy" id="370345"/>
    <lineage>
        <taxon>Eukaryota</taxon>
        <taxon>Metazoa</taxon>
        <taxon>Spiralia</taxon>
        <taxon>Lophotrochozoa</taxon>
        <taxon>Mollusca</taxon>
        <taxon>Gastropoda</taxon>
        <taxon>Caenogastropoda</taxon>
        <taxon>Sorbeoconcha</taxon>
        <taxon>Cerithioidea</taxon>
        <taxon>Batillariidae</taxon>
        <taxon>Batillaria</taxon>
    </lineage>
</organism>
<evidence type="ECO:0000256" key="1">
    <source>
        <dbReference type="SAM" id="MobiDB-lite"/>
    </source>
</evidence>
<feature type="region of interest" description="Disordered" evidence="1">
    <location>
        <begin position="80"/>
        <end position="108"/>
    </location>
</feature>
<gene>
    <name evidence="2" type="ORF">BaRGS_00020216</name>
</gene>
<keyword evidence="3" id="KW-1185">Reference proteome</keyword>
<comment type="caution">
    <text evidence="2">The sequence shown here is derived from an EMBL/GenBank/DDBJ whole genome shotgun (WGS) entry which is preliminary data.</text>
</comment>
<dbReference type="Proteomes" id="UP001519460">
    <property type="component" value="Unassembled WGS sequence"/>
</dbReference>
<reference evidence="2 3" key="1">
    <citation type="journal article" date="2023" name="Sci. Data">
        <title>Genome assembly of the Korean intertidal mud-creeper Batillaria attramentaria.</title>
        <authorList>
            <person name="Patra A.K."/>
            <person name="Ho P.T."/>
            <person name="Jun S."/>
            <person name="Lee S.J."/>
            <person name="Kim Y."/>
            <person name="Won Y.J."/>
        </authorList>
    </citation>
    <scope>NUCLEOTIDE SEQUENCE [LARGE SCALE GENOMIC DNA]</scope>
    <source>
        <strain evidence="2">Wonlab-2016</strain>
    </source>
</reference>
<evidence type="ECO:0000313" key="2">
    <source>
        <dbReference type="EMBL" id="KAK7488599.1"/>
    </source>
</evidence>
<evidence type="ECO:0000313" key="3">
    <source>
        <dbReference type="Proteomes" id="UP001519460"/>
    </source>
</evidence>
<dbReference type="AlphaFoldDB" id="A0ABD0KNB7"/>
<name>A0ABD0KNB7_9CAEN</name>
<accession>A0ABD0KNB7</accession>
<sequence>MRRPDTPGQPNFDNFTYRRSVLKSETVCVAFSRLETILFAVHVPKGTVTVRCSAEITDFSQKNNTFISLRNLPVNTVPATPTNLLSSTGYHGKHERRRPSDLDSVLLR</sequence>